<reference evidence="2 3" key="1">
    <citation type="journal article" date="2017" name="Int. J. Syst. Evol. Microbiol.">
        <title>Brenneria populi subsp. brevivirga subsp. nov. isolated from symptomatic bark of Populus x euramericana canker, and description of Brenneria populi subsp. populi subsp. nov.</title>
        <authorList>
            <person name="Zheng M.H."/>
            <person name="Piao C.G."/>
            <person name="Xue H."/>
            <person name="Guo M.W."/>
            <person name="Li Y."/>
        </authorList>
    </citation>
    <scope>NUCLEOTIDE SEQUENCE [LARGE SCALE GENOMIC DNA]</scope>
    <source>
        <strain evidence="2 3">D9-5</strain>
    </source>
</reference>
<feature type="region of interest" description="Disordered" evidence="1">
    <location>
        <begin position="1"/>
        <end position="99"/>
    </location>
</feature>
<proteinExistence type="predicted"/>
<accession>A0ABU6JSQ6</accession>
<comment type="caution">
    <text evidence="2">The sequence shown here is derived from an EMBL/GenBank/DDBJ whole genome shotgun (WGS) entry which is preliminary data.</text>
</comment>
<dbReference type="Proteomes" id="UP001309705">
    <property type="component" value="Unassembled WGS sequence"/>
</dbReference>
<evidence type="ECO:0000313" key="3">
    <source>
        <dbReference type="Proteomes" id="UP001309705"/>
    </source>
</evidence>
<protein>
    <recommendedName>
        <fullName evidence="4">DNA primase</fullName>
    </recommendedName>
</protein>
<dbReference type="EMBL" id="JAYWTM010000011">
    <property type="protein sequence ID" value="MEC5343666.1"/>
    <property type="molecule type" value="Genomic_DNA"/>
</dbReference>
<name>A0ABU6JSQ6_9GAMM</name>
<organism evidence="2 3">
    <name type="scientific">Brenneria populi</name>
    <dbReference type="NCBI Taxonomy" id="1505588"/>
    <lineage>
        <taxon>Bacteria</taxon>
        <taxon>Pseudomonadati</taxon>
        <taxon>Pseudomonadota</taxon>
        <taxon>Gammaproteobacteria</taxon>
        <taxon>Enterobacterales</taxon>
        <taxon>Pectobacteriaceae</taxon>
        <taxon>Brenneria</taxon>
    </lineage>
</organism>
<evidence type="ECO:0000256" key="1">
    <source>
        <dbReference type="SAM" id="MobiDB-lite"/>
    </source>
</evidence>
<evidence type="ECO:0008006" key="4">
    <source>
        <dbReference type="Google" id="ProtNLM"/>
    </source>
</evidence>
<gene>
    <name evidence="2" type="ORF">VSX58_13785</name>
</gene>
<feature type="compositionally biased region" description="Acidic residues" evidence="1">
    <location>
        <begin position="46"/>
        <end position="87"/>
    </location>
</feature>
<evidence type="ECO:0000313" key="2">
    <source>
        <dbReference type="EMBL" id="MEC5343666.1"/>
    </source>
</evidence>
<sequence length="192" mass="20546">MSNKFSFAHLLGRSASAKVEEDDEKEESKKSKARKAEDEEDKKDAEEDDQDDTDAKEDEKDDPDAEDDDDEKDAEDDGDDDGDDEDDSKAKKAGRRAERQRCAKIFGSKHAAANPALAASLAFNTGMSSKAAIQVMASSGTSPAPARVTLDQRMASVKNHQLGVDAKPADKSTKSGLAAAMSSLYSKTKGGK</sequence>
<feature type="compositionally biased region" description="Basic and acidic residues" evidence="1">
    <location>
        <begin position="26"/>
        <end position="45"/>
    </location>
</feature>
<dbReference type="RefSeq" id="WP_327618591.1">
    <property type="nucleotide sequence ID" value="NZ_JAYWTM010000011.1"/>
</dbReference>
<keyword evidence="3" id="KW-1185">Reference proteome</keyword>